<evidence type="ECO:0000313" key="1">
    <source>
        <dbReference type="EMBL" id="GAH82601.1"/>
    </source>
</evidence>
<dbReference type="AlphaFoldDB" id="X1IJN1"/>
<accession>X1IJN1</accession>
<protein>
    <submittedName>
        <fullName evidence="1">Uncharacterized protein</fullName>
    </submittedName>
</protein>
<dbReference type="EMBL" id="BARU01044909">
    <property type="protein sequence ID" value="GAH82601.1"/>
    <property type="molecule type" value="Genomic_DNA"/>
</dbReference>
<organism evidence="1">
    <name type="scientific">marine sediment metagenome</name>
    <dbReference type="NCBI Taxonomy" id="412755"/>
    <lineage>
        <taxon>unclassified sequences</taxon>
        <taxon>metagenomes</taxon>
        <taxon>ecological metagenomes</taxon>
    </lineage>
</organism>
<reference evidence="1" key="1">
    <citation type="journal article" date="2014" name="Front. Microbiol.">
        <title>High frequency of phylogenetically diverse reductive dehalogenase-homologous genes in deep subseafloor sedimentary metagenomes.</title>
        <authorList>
            <person name="Kawai M."/>
            <person name="Futagami T."/>
            <person name="Toyoda A."/>
            <person name="Takaki Y."/>
            <person name="Nishi S."/>
            <person name="Hori S."/>
            <person name="Arai W."/>
            <person name="Tsubouchi T."/>
            <person name="Morono Y."/>
            <person name="Uchiyama I."/>
            <person name="Ito T."/>
            <person name="Fujiyama A."/>
            <person name="Inagaki F."/>
            <person name="Takami H."/>
        </authorList>
    </citation>
    <scope>NUCLEOTIDE SEQUENCE</scope>
    <source>
        <strain evidence="1">Expedition CK06-06</strain>
    </source>
</reference>
<feature type="non-terminal residue" evidence="1">
    <location>
        <position position="1"/>
    </location>
</feature>
<sequence length="33" mass="3386">TSSAGKGTPVGLKPFKKGGLPILRFLFGLGDIL</sequence>
<name>X1IJN1_9ZZZZ</name>
<comment type="caution">
    <text evidence="1">The sequence shown here is derived from an EMBL/GenBank/DDBJ whole genome shotgun (WGS) entry which is preliminary data.</text>
</comment>
<gene>
    <name evidence="1" type="ORF">S03H2_68335</name>
</gene>
<proteinExistence type="predicted"/>